<feature type="transmembrane region" description="Helical" evidence="5">
    <location>
        <begin position="144"/>
        <end position="170"/>
    </location>
</feature>
<dbReference type="Pfam" id="PF04116">
    <property type="entry name" value="FA_hydroxylase"/>
    <property type="match status" value="1"/>
</dbReference>
<organism evidence="7 8">
    <name type="scientific">Oceanibaculum pacificum</name>
    <dbReference type="NCBI Taxonomy" id="580166"/>
    <lineage>
        <taxon>Bacteria</taxon>
        <taxon>Pseudomonadati</taxon>
        <taxon>Pseudomonadota</taxon>
        <taxon>Alphaproteobacteria</taxon>
        <taxon>Rhodospirillales</taxon>
        <taxon>Oceanibaculaceae</taxon>
        <taxon>Oceanibaculum</taxon>
    </lineage>
</organism>
<dbReference type="GO" id="GO:0016491">
    <property type="term" value="F:oxidoreductase activity"/>
    <property type="evidence" value="ECO:0007669"/>
    <property type="project" value="InterPro"/>
</dbReference>
<dbReference type="GO" id="GO:0016020">
    <property type="term" value="C:membrane"/>
    <property type="evidence" value="ECO:0007669"/>
    <property type="project" value="UniProtKB-SubCell"/>
</dbReference>
<evidence type="ECO:0000313" key="7">
    <source>
        <dbReference type="EMBL" id="KZD12878.1"/>
    </source>
</evidence>
<keyword evidence="2 5" id="KW-0812">Transmembrane</keyword>
<keyword evidence="3 5" id="KW-1133">Transmembrane helix</keyword>
<keyword evidence="4 5" id="KW-0472">Membrane</keyword>
<comment type="caution">
    <text evidence="7">The sequence shown here is derived from an EMBL/GenBank/DDBJ whole genome shotgun (WGS) entry which is preliminary data.</text>
</comment>
<dbReference type="Proteomes" id="UP000076400">
    <property type="component" value="Unassembled WGS sequence"/>
</dbReference>
<dbReference type="GO" id="GO:0008610">
    <property type="term" value="P:lipid biosynthetic process"/>
    <property type="evidence" value="ECO:0007669"/>
    <property type="project" value="InterPro"/>
</dbReference>
<name>A0A154WH69_9PROT</name>
<dbReference type="PANTHER" id="PTHR11863">
    <property type="entry name" value="STEROL DESATURASE"/>
    <property type="match status" value="1"/>
</dbReference>
<evidence type="ECO:0000259" key="6">
    <source>
        <dbReference type="Pfam" id="PF04116"/>
    </source>
</evidence>
<dbReference type="EMBL" id="LPXN01000001">
    <property type="protein sequence ID" value="KZD12878.1"/>
    <property type="molecule type" value="Genomic_DNA"/>
</dbReference>
<dbReference type="OrthoDB" id="9770329at2"/>
<comment type="subcellular location">
    <subcellularLocation>
        <location evidence="1">Membrane</location>
    </subcellularLocation>
</comment>
<sequence>MSIESLLAWKAVAVGVWIALLLAAERLVPAATRPVEARGWPRLARNGGLWLLNAVLSPLAVVPLTLLASQHTLDWRPAAWQGWPALLLDLLVLDALIYWWHRANHVLPFLWRFHAVHHLDRFLDASSAVRFHFGEVLLSAAARAAVIMLLDIPLVSVLVFEALVLMASIFHHSNLRLPERLEKLLARIVVTPSIHWMHHHPCRSDTDSNYATILSLWDGLFGTRNAKRRRGDLPIGLEGETRDADFLGLLAKPFRKG</sequence>
<dbReference type="AlphaFoldDB" id="A0A154WH69"/>
<dbReference type="RefSeq" id="WP_067551157.1">
    <property type="nucleotide sequence ID" value="NZ_LPXN01000001.1"/>
</dbReference>
<gene>
    <name evidence="7" type="ORF">AUP43_00640</name>
</gene>
<reference evidence="7 8" key="1">
    <citation type="submission" date="2015-12" db="EMBL/GenBank/DDBJ databases">
        <title>Genome sequence of Oceanibaculum pacificum MCCC 1A02656.</title>
        <authorList>
            <person name="Lu L."/>
            <person name="Lai Q."/>
            <person name="Shao Z."/>
            <person name="Qian P."/>
        </authorList>
    </citation>
    <scope>NUCLEOTIDE SEQUENCE [LARGE SCALE GENOMIC DNA]</scope>
    <source>
        <strain evidence="7 8">MCCC 1A02656</strain>
    </source>
</reference>
<evidence type="ECO:0000256" key="3">
    <source>
        <dbReference type="ARBA" id="ARBA00022989"/>
    </source>
</evidence>
<dbReference type="InterPro" id="IPR050307">
    <property type="entry name" value="Sterol_Desaturase_Related"/>
</dbReference>
<accession>A0A154WH69</accession>
<feature type="domain" description="Fatty acid hydroxylase" evidence="6">
    <location>
        <begin position="88"/>
        <end position="223"/>
    </location>
</feature>
<evidence type="ECO:0000256" key="2">
    <source>
        <dbReference type="ARBA" id="ARBA00022692"/>
    </source>
</evidence>
<proteinExistence type="predicted"/>
<keyword evidence="8" id="KW-1185">Reference proteome</keyword>
<evidence type="ECO:0000256" key="5">
    <source>
        <dbReference type="SAM" id="Phobius"/>
    </source>
</evidence>
<protein>
    <submittedName>
        <fullName evidence="7">Sterol desaturase</fullName>
    </submittedName>
</protein>
<evidence type="ECO:0000313" key="8">
    <source>
        <dbReference type="Proteomes" id="UP000076400"/>
    </source>
</evidence>
<dbReference type="GO" id="GO:0005506">
    <property type="term" value="F:iron ion binding"/>
    <property type="evidence" value="ECO:0007669"/>
    <property type="project" value="InterPro"/>
</dbReference>
<evidence type="ECO:0000256" key="4">
    <source>
        <dbReference type="ARBA" id="ARBA00023136"/>
    </source>
</evidence>
<dbReference type="STRING" id="580166.AUP43_00640"/>
<dbReference type="InterPro" id="IPR006694">
    <property type="entry name" value="Fatty_acid_hydroxylase"/>
</dbReference>
<evidence type="ECO:0000256" key="1">
    <source>
        <dbReference type="ARBA" id="ARBA00004370"/>
    </source>
</evidence>
<feature type="transmembrane region" description="Helical" evidence="5">
    <location>
        <begin position="80"/>
        <end position="101"/>
    </location>
</feature>
<feature type="transmembrane region" description="Helical" evidence="5">
    <location>
        <begin position="49"/>
        <end position="68"/>
    </location>
</feature>